<keyword evidence="2 4" id="KW-0378">Hydrolase</keyword>
<evidence type="ECO:0000256" key="5">
    <source>
        <dbReference type="SAM" id="SignalP"/>
    </source>
</evidence>
<dbReference type="Proteomes" id="UP000606008">
    <property type="component" value="Unassembled WGS sequence"/>
</dbReference>
<evidence type="ECO:0000313" key="7">
    <source>
        <dbReference type="EMBL" id="NID10005.1"/>
    </source>
</evidence>
<dbReference type="Gene3D" id="3.20.20.80">
    <property type="entry name" value="Glycosidases"/>
    <property type="match status" value="1"/>
</dbReference>
<dbReference type="SUPFAM" id="SSF51445">
    <property type="entry name" value="(Trans)glycosidases"/>
    <property type="match status" value="1"/>
</dbReference>
<keyword evidence="8" id="KW-1185">Reference proteome</keyword>
<dbReference type="PANTHER" id="PTHR40079:SF4">
    <property type="entry name" value="GH26 DOMAIN-CONTAINING PROTEIN-RELATED"/>
    <property type="match status" value="1"/>
</dbReference>
<keyword evidence="5" id="KW-0732">Signal</keyword>
<dbReference type="PIRSF" id="PIRSF018168">
    <property type="entry name" value="Mannan-1_4-beta-mannosidase"/>
    <property type="match status" value="1"/>
</dbReference>
<evidence type="ECO:0000256" key="3">
    <source>
        <dbReference type="ARBA" id="ARBA00023295"/>
    </source>
</evidence>
<dbReference type="InterPro" id="IPR017853">
    <property type="entry name" value="GH"/>
</dbReference>
<organism evidence="7 8">
    <name type="scientific">Fibrivirga algicola</name>
    <dbReference type="NCBI Taxonomy" id="2950420"/>
    <lineage>
        <taxon>Bacteria</taxon>
        <taxon>Pseudomonadati</taxon>
        <taxon>Bacteroidota</taxon>
        <taxon>Cytophagia</taxon>
        <taxon>Cytophagales</taxon>
        <taxon>Spirosomataceae</taxon>
        <taxon>Fibrivirga</taxon>
    </lineage>
</organism>
<proteinExistence type="inferred from homology"/>
<dbReference type="PANTHER" id="PTHR40079">
    <property type="entry name" value="MANNAN ENDO-1,4-BETA-MANNOSIDASE E-RELATED"/>
    <property type="match status" value="1"/>
</dbReference>
<accession>A0ABX0QFM5</accession>
<comment type="caution">
    <text evidence="7">The sequence shown here is derived from an EMBL/GenBank/DDBJ whole genome shotgun (WGS) entry which is preliminary data.</text>
</comment>
<gene>
    <name evidence="7" type="ORF">F7231_07455</name>
</gene>
<feature type="signal peptide" evidence="5">
    <location>
        <begin position="1"/>
        <end position="23"/>
    </location>
</feature>
<dbReference type="PRINTS" id="PR00739">
    <property type="entry name" value="GLHYDRLASE26"/>
</dbReference>
<dbReference type="InterPro" id="IPR022790">
    <property type="entry name" value="GH26_dom"/>
</dbReference>
<dbReference type="InterPro" id="IPR016714">
    <property type="entry name" value="MANB/E"/>
</dbReference>
<keyword evidence="3 4" id="KW-0326">Glycosidase</keyword>
<reference evidence="7" key="1">
    <citation type="submission" date="2024-05" db="EMBL/GenBank/DDBJ databases">
        <authorList>
            <person name="Jung D.-H."/>
        </authorList>
    </citation>
    <scope>NUCLEOTIDE SEQUENCE</scope>
    <source>
        <strain evidence="7">JA-25</strain>
    </source>
</reference>
<feature type="active site" description="Nucleophile" evidence="4">
    <location>
        <position position="302"/>
    </location>
</feature>
<protein>
    <submittedName>
        <fullName evidence="7">Beta-mannosidase</fullName>
    </submittedName>
</protein>
<comment type="similarity">
    <text evidence="1 4">Belongs to the glycosyl hydrolase 26 family.</text>
</comment>
<dbReference type="EMBL" id="WAEL01000002">
    <property type="protein sequence ID" value="NID10005.1"/>
    <property type="molecule type" value="Genomic_DNA"/>
</dbReference>
<evidence type="ECO:0000256" key="2">
    <source>
        <dbReference type="ARBA" id="ARBA00022801"/>
    </source>
</evidence>
<sequence length="385" mass="43710">MRTHFLTQLSLLLSLFIVTFCQAAPKPKLIDRNATKETKALYSNLGKLARKHILFGHQHATEYGHGWTGDANRSDVKSVSGSHPAVIGVDFSGLSGRPAEAIERTKATLRKDIAATYDRGGVTTVAWHFSNPITPKTGFYWKDSVSAPAVANLIPGGSHHQQYKDILKTVADLANTTRGADGKLVPMLFRPYHEFDGGWFWWGKPHCSKEDFTSLWRFTVTYLRDSLQVHNFIYTFSPDCLFRTEAQYLDRYPGDEWVDMVGVDNYADFGRDGKYNVAAGIAKLKIVSDYAEKAGKLAAFTETGLESIPDTTWWTNTLLKALKAEKMKLAYVLVWRNDTRSQTHYYAPYPGQASVADFMQFYQDPYTLFETDLHHVYRRKKLLFF</sequence>
<evidence type="ECO:0000256" key="1">
    <source>
        <dbReference type="ARBA" id="ARBA00007754"/>
    </source>
</evidence>
<dbReference type="Pfam" id="PF02156">
    <property type="entry name" value="Glyco_hydro_26"/>
    <property type="match status" value="1"/>
</dbReference>
<dbReference type="RefSeq" id="WP_166691442.1">
    <property type="nucleotide sequence ID" value="NZ_WAEL01000002.1"/>
</dbReference>
<dbReference type="InterPro" id="IPR000805">
    <property type="entry name" value="Glyco_hydro_26"/>
</dbReference>
<evidence type="ECO:0000256" key="4">
    <source>
        <dbReference type="PROSITE-ProRule" id="PRU01100"/>
    </source>
</evidence>
<feature type="active site" description="Proton donor" evidence="4">
    <location>
        <position position="194"/>
    </location>
</feature>
<name>A0ABX0QFM5_9BACT</name>
<feature type="domain" description="GH26" evidence="6">
    <location>
        <begin position="36"/>
        <end position="371"/>
    </location>
</feature>
<evidence type="ECO:0000259" key="6">
    <source>
        <dbReference type="PROSITE" id="PS51764"/>
    </source>
</evidence>
<dbReference type="PROSITE" id="PS51764">
    <property type="entry name" value="GH26"/>
    <property type="match status" value="1"/>
</dbReference>
<feature type="chain" id="PRO_5046914882" evidence="5">
    <location>
        <begin position="24"/>
        <end position="385"/>
    </location>
</feature>
<evidence type="ECO:0000313" key="8">
    <source>
        <dbReference type="Proteomes" id="UP000606008"/>
    </source>
</evidence>